<dbReference type="EMBL" id="CP002896">
    <property type="protein sequence ID" value="AEK40914.1"/>
    <property type="molecule type" value="Genomic_DNA"/>
</dbReference>
<proteinExistence type="predicted"/>
<sequence length="31" mass="3671">MIRPVLWDVLVMIEVQHRAERKARGNPRSGR</sequence>
<reference evidence="1 2" key="1">
    <citation type="journal article" date="2011" name="J. Bacteriol.">
        <title>Whole genome sequence of the rifamycin B-producing strain Amycolatopsis mediterranei S699.</title>
        <authorList>
            <person name="Verma M."/>
            <person name="Kaur J."/>
            <person name="Kumar M."/>
            <person name="Kumari K."/>
            <person name="Saxena A."/>
            <person name="Anand S."/>
            <person name="Nigam A."/>
            <person name="Ravi V."/>
            <person name="Raghuvanshi S."/>
            <person name="Khurana P."/>
            <person name="Tyagi A.K."/>
            <person name="Khurana J.P."/>
            <person name="Lal R."/>
        </authorList>
    </citation>
    <scope>NUCLEOTIDE SEQUENCE [LARGE SCALE GENOMIC DNA]</scope>
    <source>
        <strain evidence="1 2">S699</strain>
    </source>
</reference>
<evidence type="ECO:0000313" key="1">
    <source>
        <dbReference type="EMBL" id="AEK40914.1"/>
    </source>
</evidence>
<dbReference type="AlphaFoldDB" id="A0A9R0U7N6"/>
<dbReference type="KEGG" id="amn:RAM_12120"/>
<name>A0A9R0U7N6_AMYMS</name>
<dbReference type="Proteomes" id="UP000006138">
    <property type="component" value="Chromosome"/>
</dbReference>
<organism evidence="1 2">
    <name type="scientific">Amycolatopsis mediterranei (strain S699)</name>
    <name type="common">Nocardia mediterranei</name>
    <dbReference type="NCBI Taxonomy" id="713604"/>
    <lineage>
        <taxon>Bacteria</taxon>
        <taxon>Bacillati</taxon>
        <taxon>Actinomycetota</taxon>
        <taxon>Actinomycetes</taxon>
        <taxon>Pseudonocardiales</taxon>
        <taxon>Pseudonocardiaceae</taxon>
        <taxon>Amycolatopsis</taxon>
    </lineage>
</organism>
<protein>
    <submittedName>
        <fullName evidence="1">Uncharacterized protein</fullName>
    </submittedName>
</protein>
<keyword evidence="2" id="KW-1185">Reference proteome</keyword>
<evidence type="ECO:0000313" key="2">
    <source>
        <dbReference type="Proteomes" id="UP000006138"/>
    </source>
</evidence>
<accession>A0A9R0U7N6</accession>
<gene>
    <name evidence="1" type="ordered locus">RAM_12120</name>
</gene>